<keyword evidence="3" id="KW-0479">Metal-binding</keyword>
<dbReference type="InterPro" id="IPR036136">
    <property type="entry name" value="Nit/Sulf_reduc_fer-like_dom_sf"/>
</dbReference>
<dbReference type="GO" id="GO:0016491">
    <property type="term" value="F:oxidoreductase activity"/>
    <property type="evidence" value="ECO:0007669"/>
    <property type="project" value="UniProtKB-KW"/>
</dbReference>
<evidence type="ECO:0000256" key="5">
    <source>
        <dbReference type="ARBA" id="ARBA00023004"/>
    </source>
</evidence>
<evidence type="ECO:0000313" key="8">
    <source>
        <dbReference type="EMBL" id="KEZ17704.1"/>
    </source>
</evidence>
<evidence type="ECO:0000256" key="4">
    <source>
        <dbReference type="ARBA" id="ARBA00023002"/>
    </source>
</evidence>
<dbReference type="Gene3D" id="3.30.413.10">
    <property type="entry name" value="Sulfite Reductase Hemoprotein, domain 1"/>
    <property type="match status" value="1"/>
</dbReference>
<reference evidence="8 9" key="1">
    <citation type="submission" date="2014-03" db="EMBL/GenBank/DDBJ databases">
        <title>Genome sequence of Sphingobium yanoikuyae B1.</title>
        <authorList>
            <person name="Gan H.M."/>
            <person name="Gan H.Y."/>
            <person name="Savka M.A."/>
        </authorList>
    </citation>
    <scope>NUCLEOTIDE SEQUENCE [LARGE SCALE GENOMIC DNA]</scope>
    <source>
        <strain evidence="8 9">B1</strain>
    </source>
</reference>
<keyword evidence="2" id="KW-0349">Heme</keyword>
<dbReference type="Proteomes" id="UP000028534">
    <property type="component" value="Unassembled WGS sequence"/>
</dbReference>
<feature type="domain" description="Nitrite/Sulfite reductase ferredoxin-like" evidence="7">
    <location>
        <begin position="86"/>
        <end position="150"/>
    </location>
</feature>
<keyword evidence="5" id="KW-0408">Iron</keyword>
<evidence type="ECO:0000256" key="1">
    <source>
        <dbReference type="ARBA" id="ARBA00022485"/>
    </source>
</evidence>
<gene>
    <name evidence="8" type="ORF">CP98_03188</name>
</gene>
<dbReference type="PANTHER" id="PTHR32439:SF9">
    <property type="entry name" value="BLR3264 PROTEIN"/>
    <property type="match status" value="1"/>
</dbReference>
<dbReference type="InterPro" id="IPR045854">
    <property type="entry name" value="NO2/SO3_Rdtase_4Fe4S_sf"/>
</dbReference>
<evidence type="ECO:0000256" key="2">
    <source>
        <dbReference type="ARBA" id="ARBA00022617"/>
    </source>
</evidence>
<organism evidence="8 9">
    <name type="scientific">Sphingobium yanoikuyae</name>
    <name type="common">Sphingomonas yanoikuyae</name>
    <dbReference type="NCBI Taxonomy" id="13690"/>
    <lineage>
        <taxon>Bacteria</taxon>
        <taxon>Pseudomonadati</taxon>
        <taxon>Pseudomonadota</taxon>
        <taxon>Alphaproteobacteria</taxon>
        <taxon>Sphingomonadales</taxon>
        <taxon>Sphingomonadaceae</taxon>
        <taxon>Sphingobium</taxon>
    </lineage>
</organism>
<accession>A0A084EIB2</accession>
<dbReference type="InterPro" id="IPR005117">
    <property type="entry name" value="NiRdtase/SiRdtase_haem-b_fer"/>
</dbReference>
<name>A0A084EIB2_SPHYA</name>
<dbReference type="SUPFAM" id="SSF55124">
    <property type="entry name" value="Nitrite/Sulfite reductase N-terminal domain-like"/>
    <property type="match status" value="1"/>
</dbReference>
<dbReference type="eggNOG" id="COG0155">
    <property type="taxonomic scope" value="Bacteria"/>
</dbReference>
<keyword evidence="6" id="KW-0411">Iron-sulfur</keyword>
<proteinExistence type="predicted"/>
<dbReference type="PANTHER" id="PTHR32439">
    <property type="entry name" value="FERREDOXIN--NITRITE REDUCTASE, CHLOROPLASTIC"/>
    <property type="match status" value="1"/>
</dbReference>
<dbReference type="Pfam" id="PF03460">
    <property type="entry name" value="NIR_SIR_ferr"/>
    <property type="match status" value="1"/>
</dbReference>
<sequence>MARSLFRLGGEACGWGCTAAWCRAPVAPACRLAPTGDAGKPRLVASRRAEDVPVSQTGAGSDRATANHAVARGPAVRGWCPDAWRPMAAGDGLIVRVKPRLGRLSAADMTALGEAAIAHGNGLIDMTRRANLQIRGVRDDSWRPLLDRLLDLGLVDHDARREGARMMMVAPDWREGDDSHRIARQLLDRLDELPDLPGKMGFVIDAGAAPLLSGEAGDFRIERARDAGLILRAEGRAQGVPVDSGGEVDALLALARWFVESDGARAGRMARHDAPLPDWATGMTEAALPRPRLVPGAWDGGMAYGLSFGRIDARHLLDAPAMRLTPWRMLLAEGQVLGLSADAADPLIHVEACPGAPACPQASVETRDLARRLAPHVAGRFHVSGCAKGCACSMPADIVLTGRDGRYDLAFHARAGSAPVRPDLTATDLLAHFGAC</sequence>
<dbReference type="AlphaFoldDB" id="A0A084EIB2"/>
<dbReference type="SUPFAM" id="SSF56014">
    <property type="entry name" value="Nitrite and sulphite reductase 4Fe-4S domain-like"/>
    <property type="match status" value="1"/>
</dbReference>
<evidence type="ECO:0000256" key="6">
    <source>
        <dbReference type="ARBA" id="ARBA00023014"/>
    </source>
</evidence>
<keyword evidence="1" id="KW-0004">4Fe-4S</keyword>
<comment type="caution">
    <text evidence="8">The sequence shown here is derived from an EMBL/GenBank/DDBJ whole genome shotgun (WGS) entry which is preliminary data.</text>
</comment>
<dbReference type="GO" id="GO:0051539">
    <property type="term" value="F:4 iron, 4 sulfur cluster binding"/>
    <property type="evidence" value="ECO:0007669"/>
    <property type="project" value="UniProtKB-KW"/>
</dbReference>
<evidence type="ECO:0000256" key="3">
    <source>
        <dbReference type="ARBA" id="ARBA00022723"/>
    </source>
</evidence>
<keyword evidence="4" id="KW-0560">Oxidoreductase</keyword>
<dbReference type="PATRIC" id="fig|13690.10.peg.3267"/>
<dbReference type="EMBL" id="JGVR01000020">
    <property type="protein sequence ID" value="KEZ17704.1"/>
    <property type="molecule type" value="Genomic_DNA"/>
</dbReference>
<dbReference type="InterPro" id="IPR051329">
    <property type="entry name" value="NIR_SIR_4Fe-4S"/>
</dbReference>
<dbReference type="STRING" id="13690.AX777_18480"/>
<dbReference type="Gene3D" id="3.90.480.20">
    <property type="match status" value="1"/>
</dbReference>
<evidence type="ECO:0000259" key="7">
    <source>
        <dbReference type="Pfam" id="PF03460"/>
    </source>
</evidence>
<dbReference type="GO" id="GO:0046872">
    <property type="term" value="F:metal ion binding"/>
    <property type="evidence" value="ECO:0007669"/>
    <property type="project" value="UniProtKB-KW"/>
</dbReference>
<evidence type="ECO:0000313" key="9">
    <source>
        <dbReference type="Proteomes" id="UP000028534"/>
    </source>
</evidence>
<protein>
    <submittedName>
        <fullName evidence="8">Precorrin-3B synthase</fullName>
    </submittedName>
</protein>